<sequence length="242" mass="25833">MTLPSNAPNSTPLPTPTEVIRMVDATWPPESFQQHGDWLHRHAPDGGSRVNCASALGGAPDISGAGPLVMIRPGEEDLAARLSRAEYAVKDPCRLLVAPTHRLANMLPAGPRTIVGEGPIARMEEIWAAGGIGPARMRTMARAACTKAYIAGRVGDRPAGAVYVGARGSLAMFHALEILTEYRRNGLARDMVAACGHWATGQGADWLSLIVTEANGPARALYSAMGFEDIGGYHYRIKEDPR</sequence>
<dbReference type="GO" id="GO:0016747">
    <property type="term" value="F:acyltransferase activity, transferring groups other than amino-acyl groups"/>
    <property type="evidence" value="ECO:0007669"/>
    <property type="project" value="InterPro"/>
</dbReference>
<reference evidence="2 3" key="1">
    <citation type="submission" date="2018-03" db="EMBL/GenBank/DDBJ databases">
        <authorList>
            <person name="Keele B.F."/>
        </authorList>
    </citation>
    <scope>NUCLEOTIDE SEQUENCE [LARGE SCALE GENOMIC DNA]</scope>
    <source>
        <strain evidence="2 3">CeCT 8812</strain>
    </source>
</reference>
<gene>
    <name evidence="2" type="ORF">POI8812_03143</name>
</gene>
<evidence type="ECO:0000313" key="3">
    <source>
        <dbReference type="Proteomes" id="UP000244932"/>
    </source>
</evidence>
<dbReference type="SUPFAM" id="SSF55729">
    <property type="entry name" value="Acyl-CoA N-acyltransferases (Nat)"/>
    <property type="match status" value="1"/>
</dbReference>
<dbReference type="OrthoDB" id="7301318at2"/>
<dbReference type="Proteomes" id="UP000244932">
    <property type="component" value="Unassembled WGS sequence"/>
</dbReference>
<dbReference type="RefSeq" id="WP_108783500.1">
    <property type="nucleotide sequence ID" value="NZ_OMKW01000004.1"/>
</dbReference>
<accession>A0A2R8AFF4</accession>
<dbReference type="PROSITE" id="PS51186">
    <property type="entry name" value="GNAT"/>
    <property type="match status" value="1"/>
</dbReference>
<proteinExistence type="predicted"/>
<dbReference type="EMBL" id="OMKW01000004">
    <property type="protein sequence ID" value="SPF30800.1"/>
    <property type="molecule type" value="Genomic_DNA"/>
</dbReference>
<name>A0A2R8AFF4_9RHOB</name>
<feature type="domain" description="N-acetyltransferase" evidence="1">
    <location>
        <begin position="69"/>
        <end position="242"/>
    </location>
</feature>
<dbReference type="Pfam" id="PF00583">
    <property type="entry name" value="Acetyltransf_1"/>
    <property type="match status" value="1"/>
</dbReference>
<evidence type="ECO:0000313" key="2">
    <source>
        <dbReference type="EMBL" id="SPF30800.1"/>
    </source>
</evidence>
<dbReference type="InterPro" id="IPR000182">
    <property type="entry name" value="GNAT_dom"/>
</dbReference>
<keyword evidence="3" id="KW-1185">Reference proteome</keyword>
<dbReference type="Gene3D" id="3.40.630.30">
    <property type="match status" value="1"/>
</dbReference>
<dbReference type="InterPro" id="IPR016181">
    <property type="entry name" value="Acyl_CoA_acyltransferase"/>
</dbReference>
<organism evidence="2 3">
    <name type="scientific">Pontivivens insulae</name>
    <dbReference type="NCBI Taxonomy" id="1639689"/>
    <lineage>
        <taxon>Bacteria</taxon>
        <taxon>Pseudomonadati</taxon>
        <taxon>Pseudomonadota</taxon>
        <taxon>Alphaproteobacteria</taxon>
        <taxon>Rhodobacterales</taxon>
        <taxon>Paracoccaceae</taxon>
        <taxon>Pontivivens</taxon>
    </lineage>
</organism>
<dbReference type="AlphaFoldDB" id="A0A2R8AFF4"/>
<protein>
    <recommendedName>
        <fullName evidence="1">N-acetyltransferase domain-containing protein</fullName>
    </recommendedName>
</protein>
<evidence type="ECO:0000259" key="1">
    <source>
        <dbReference type="PROSITE" id="PS51186"/>
    </source>
</evidence>